<dbReference type="PRINTS" id="PR00598">
    <property type="entry name" value="HTHMARR"/>
</dbReference>
<dbReference type="Pfam" id="PF12802">
    <property type="entry name" value="MarR_2"/>
    <property type="match status" value="1"/>
</dbReference>
<dbReference type="SMART" id="SM00347">
    <property type="entry name" value="HTH_MARR"/>
    <property type="match status" value="1"/>
</dbReference>
<organism evidence="2 3">
    <name type="scientific">Fontibacter flavus</name>
    <dbReference type="NCBI Taxonomy" id="654838"/>
    <lineage>
        <taxon>Bacteria</taxon>
        <taxon>Pseudomonadati</taxon>
        <taxon>Bacteroidota</taxon>
        <taxon>Cytophagia</taxon>
        <taxon>Cytophagales</taxon>
        <taxon>Cyclobacteriaceae</taxon>
        <taxon>Fontibacter</taxon>
    </lineage>
</organism>
<proteinExistence type="predicted"/>
<feature type="domain" description="HTH marR-type" evidence="1">
    <location>
        <begin position="1"/>
        <end position="149"/>
    </location>
</feature>
<name>A0ABV6FRV1_9BACT</name>
<sequence>MRIEEAIKQKEFKDPYNKVVVNLLFTQGHIVSKQSSLFKPFGLSPEQYNVLRILRGQNGNPITVSSIQDRMLNKMSNASRLVEKLKLKNLVIREECPTDRRQVDILITDKGLEVLERLEAAIYNLNRELVQLSEAEVEQLNFLLDKLRG</sequence>
<reference evidence="2 3" key="1">
    <citation type="submission" date="2024-09" db="EMBL/GenBank/DDBJ databases">
        <authorList>
            <person name="Sun Q."/>
            <person name="Mori K."/>
        </authorList>
    </citation>
    <scope>NUCLEOTIDE SEQUENCE [LARGE SCALE GENOMIC DNA]</scope>
    <source>
        <strain evidence="2 3">CCM 7650</strain>
    </source>
</reference>
<accession>A0ABV6FRV1</accession>
<dbReference type="InterPro" id="IPR000835">
    <property type="entry name" value="HTH_MarR-typ"/>
</dbReference>
<dbReference type="Gene3D" id="1.10.10.10">
    <property type="entry name" value="Winged helix-like DNA-binding domain superfamily/Winged helix DNA-binding domain"/>
    <property type="match status" value="1"/>
</dbReference>
<dbReference type="InterPro" id="IPR036390">
    <property type="entry name" value="WH_DNA-bd_sf"/>
</dbReference>
<evidence type="ECO:0000259" key="1">
    <source>
        <dbReference type="PROSITE" id="PS50995"/>
    </source>
</evidence>
<dbReference type="RefSeq" id="WP_382387060.1">
    <property type="nucleotide sequence ID" value="NZ_JBHLWI010000022.1"/>
</dbReference>
<dbReference type="PROSITE" id="PS50995">
    <property type="entry name" value="HTH_MARR_2"/>
    <property type="match status" value="1"/>
</dbReference>
<dbReference type="InterPro" id="IPR036388">
    <property type="entry name" value="WH-like_DNA-bd_sf"/>
</dbReference>
<comment type="caution">
    <text evidence="2">The sequence shown here is derived from an EMBL/GenBank/DDBJ whole genome shotgun (WGS) entry which is preliminary data.</text>
</comment>
<dbReference type="Proteomes" id="UP001589797">
    <property type="component" value="Unassembled WGS sequence"/>
</dbReference>
<dbReference type="PANTHER" id="PTHR33164">
    <property type="entry name" value="TRANSCRIPTIONAL REGULATOR, MARR FAMILY"/>
    <property type="match status" value="1"/>
</dbReference>
<evidence type="ECO:0000313" key="2">
    <source>
        <dbReference type="EMBL" id="MFC0262610.1"/>
    </source>
</evidence>
<evidence type="ECO:0000313" key="3">
    <source>
        <dbReference type="Proteomes" id="UP001589797"/>
    </source>
</evidence>
<dbReference type="PANTHER" id="PTHR33164:SF101">
    <property type="entry name" value="TRANSCRIPTIONAL REPRESSOR MPRA"/>
    <property type="match status" value="1"/>
</dbReference>
<keyword evidence="3" id="KW-1185">Reference proteome</keyword>
<dbReference type="SUPFAM" id="SSF46785">
    <property type="entry name" value="Winged helix' DNA-binding domain"/>
    <property type="match status" value="1"/>
</dbReference>
<dbReference type="EMBL" id="JBHLWI010000022">
    <property type="protein sequence ID" value="MFC0262610.1"/>
    <property type="molecule type" value="Genomic_DNA"/>
</dbReference>
<dbReference type="InterPro" id="IPR039422">
    <property type="entry name" value="MarR/SlyA-like"/>
</dbReference>
<gene>
    <name evidence="2" type="ORF">ACFFIP_07930</name>
</gene>
<protein>
    <submittedName>
        <fullName evidence="2">MarR family winged helix-turn-helix transcriptional regulator</fullName>
    </submittedName>
</protein>